<dbReference type="AlphaFoldDB" id="A0A399DZY7"/>
<dbReference type="EMBL" id="QWKX01000059">
    <property type="protein sequence ID" value="RIH75730.1"/>
    <property type="molecule type" value="Genomic_DNA"/>
</dbReference>
<sequence length="119" mass="13342">MRSLLLAFVLALAPLPNLPFIPSGSEIRVVSPDLLTVYVVWQVEERNLVLQSKLPAPANREVRVLFRVDGGYRPPYNGITTPRGDVALVIQGERVSLNELLTRTYRLNLPNGRVLPEVR</sequence>
<accession>A0A399DZY7</accession>
<reference evidence="2 3" key="1">
    <citation type="submission" date="2018-08" db="EMBL/GenBank/DDBJ databases">
        <title>Meiothermus cateniformans JCM 15151 genome sequencing project.</title>
        <authorList>
            <person name="Da Costa M.S."/>
            <person name="Albuquerque L."/>
            <person name="Raposo P."/>
            <person name="Froufe H.J.C."/>
            <person name="Barroso C.S."/>
            <person name="Egas C."/>
        </authorList>
    </citation>
    <scope>NUCLEOTIDE SEQUENCE [LARGE SCALE GENOMIC DNA]</scope>
    <source>
        <strain evidence="2 3">JCM 15151</strain>
    </source>
</reference>
<name>A0A399DZY7_9DEIN</name>
<feature type="signal peptide" evidence="1">
    <location>
        <begin position="1"/>
        <end position="19"/>
    </location>
</feature>
<protein>
    <submittedName>
        <fullName evidence="2">Uncharacterized protein</fullName>
    </submittedName>
</protein>
<evidence type="ECO:0000313" key="3">
    <source>
        <dbReference type="Proteomes" id="UP000266089"/>
    </source>
</evidence>
<keyword evidence="1" id="KW-0732">Signal</keyword>
<feature type="chain" id="PRO_5017187470" evidence="1">
    <location>
        <begin position="20"/>
        <end position="119"/>
    </location>
</feature>
<proteinExistence type="predicted"/>
<dbReference type="Proteomes" id="UP000266089">
    <property type="component" value="Unassembled WGS sequence"/>
</dbReference>
<dbReference type="RefSeq" id="WP_013015049.1">
    <property type="nucleotide sequence ID" value="NZ_JBHSXZ010000062.1"/>
</dbReference>
<dbReference type="OrthoDB" id="26154at2"/>
<evidence type="ECO:0000313" key="2">
    <source>
        <dbReference type="EMBL" id="RIH75730.1"/>
    </source>
</evidence>
<comment type="caution">
    <text evidence="2">The sequence shown here is derived from an EMBL/GenBank/DDBJ whole genome shotgun (WGS) entry which is preliminary data.</text>
</comment>
<gene>
    <name evidence="2" type="ORF">Mcate_02096</name>
</gene>
<organism evidence="2 3">
    <name type="scientific">Meiothermus taiwanensis</name>
    <dbReference type="NCBI Taxonomy" id="172827"/>
    <lineage>
        <taxon>Bacteria</taxon>
        <taxon>Thermotogati</taxon>
        <taxon>Deinococcota</taxon>
        <taxon>Deinococci</taxon>
        <taxon>Thermales</taxon>
        <taxon>Thermaceae</taxon>
        <taxon>Meiothermus</taxon>
    </lineage>
</organism>
<evidence type="ECO:0000256" key="1">
    <source>
        <dbReference type="SAM" id="SignalP"/>
    </source>
</evidence>